<dbReference type="EMBL" id="JAYGGQ010000001">
    <property type="protein sequence ID" value="MEA5453387.1"/>
    <property type="molecule type" value="Genomic_DNA"/>
</dbReference>
<comment type="caution">
    <text evidence="1">The sequence shown here is derived from an EMBL/GenBank/DDBJ whole genome shotgun (WGS) entry which is preliminary data.</text>
</comment>
<dbReference type="RefSeq" id="WP_323277151.1">
    <property type="nucleotide sequence ID" value="NZ_JAYGGQ010000001.1"/>
</dbReference>
<organism evidence="1 2">
    <name type="scientific">Sinomonas terricola</name>
    <dbReference type="NCBI Taxonomy" id="3110330"/>
    <lineage>
        <taxon>Bacteria</taxon>
        <taxon>Bacillati</taxon>
        <taxon>Actinomycetota</taxon>
        <taxon>Actinomycetes</taxon>
        <taxon>Micrococcales</taxon>
        <taxon>Micrococcaceae</taxon>
        <taxon>Sinomonas</taxon>
    </lineage>
</organism>
<name>A0ABU5T1H4_9MICC</name>
<protein>
    <submittedName>
        <fullName evidence="1">Uncharacterized protein</fullName>
    </submittedName>
</protein>
<proteinExistence type="predicted"/>
<accession>A0ABU5T1H4</accession>
<evidence type="ECO:0000313" key="1">
    <source>
        <dbReference type="EMBL" id="MEA5453387.1"/>
    </source>
</evidence>
<keyword evidence="2" id="KW-1185">Reference proteome</keyword>
<sequence>MSFRNLALGDKVTFRDTGPRPFNVRAISPDQRMVILSRPIEDGSAVEYTMIDWDRGARGLDGTHGRGHILGSGVHRNLWRFFRGVTTDAPSTQTVMDFTNWVGISIDAVNGRP</sequence>
<evidence type="ECO:0000313" key="2">
    <source>
        <dbReference type="Proteomes" id="UP001304769"/>
    </source>
</evidence>
<dbReference type="Proteomes" id="UP001304769">
    <property type="component" value="Unassembled WGS sequence"/>
</dbReference>
<reference evidence="1 2" key="1">
    <citation type="submission" date="2023-12" db="EMBL/GenBank/DDBJ databases">
        <title>Sinomonas terricola sp. nov, isolated from litchi orchard soil in Guangdong, PR China.</title>
        <authorList>
            <person name="Jiaxin W."/>
            <person name="Yang Z."/>
            <person name="Honghui Z."/>
        </authorList>
    </citation>
    <scope>NUCLEOTIDE SEQUENCE [LARGE SCALE GENOMIC DNA]</scope>
    <source>
        <strain evidence="1 2">JGH33</strain>
    </source>
</reference>
<gene>
    <name evidence="1" type="ORF">SPF06_01505</name>
</gene>